<evidence type="ECO:0000256" key="1">
    <source>
        <dbReference type="SAM" id="SignalP"/>
    </source>
</evidence>
<feature type="chain" id="PRO_5047474926" description="Secreted protein" evidence="1">
    <location>
        <begin position="18"/>
        <end position="73"/>
    </location>
</feature>
<name>A0ABN9E1N7_9NEOB</name>
<evidence type="ECO:0000313" key="3">
    <source>
        <dbReference type="Proteomes" id="UP001162483"/>
    </source>
</evidence>
<reference evidence="2" key="1">
    <citation type="submission" date="2023-05" db="EMBL/GenBank/DDBJ databases">
        <authorList>
            <person name="Stuckert A."/>
        </authorList>
    </citation>
    <scope>NUCLEOTIDE SEQUENCE</scope>
</reference>
<keyword evidence="1" id="KW-0732">Signal</keyword>
<evidence type="ECO:0000313" key="2">
    <source>
        <dbReference type="EMBL" id="CAI9578667.1"/>
    </source>
</evidence>
<evidence type="ECO:0008006" key="4">
    <source>
        <dbReference type="Google" id="ProtNLM"/>
    </source>
</evidence>
<organism evidence="2 3">
    <name type="scientific">Staurois parvus</name>
    <dbReference type="NCBI Taxonomy" id="386267"/>
    <lineage>
        <taxon>Eukaryota</taxon>
        <taxon>Metazoa</taxon>
        <taxon>Chordata</taxon>
        <taxon>Craniata</taxon>
        <taxon>Vertebrata</taxon>
        <taxon>Euteleostomi</taxon>
        <taxon>Amphibia</taxon>
        <taxon>Batrachia</taxon>
        <taxon>Anura</taxon>
        <taxon>Neobatrachia</taxon>
        <taxon>Ranoidea</taxon>
        <taxon>Ranidae</taxon>
        <taxon>Staurois</taxon>
    </lineage>
</organism>
<keyword evidence="3" id="KW-1185">Reference proteome</keyword>
<dbReference type="Proteomes" id="UP001162483">
    <property type="component" value="Unassembled WGS sequence"/>
</dbReference>
<feature type="signal peptide" evidence="1">
    <location>
        <begin position="1"/>
        <end position="17"/>
    </location>
</feature>
<dbReference type="EMBL" id="CATNWA010015023">
    <property type="protein sequence ID" value="CAI9578667.1"/>
    <property type="molecule type" value="Genomic_DNA"/>
</dbReference>
<proteinExistence type="predicted"/>
<protein>
    <recommendedName>
        <fullName evidence="4">Secreted protein</fullName>
    </recommendedName>
</protein>
<gene>
    <name evidence="2" type="ORF">SPARVUS_LOCUS8962635</name>
</gene>
<accession>A0ABN9E1N7</accession>
<comment type="caution">
    <text evidence="2">The sequence shown here is derived from an EMBL/GenBank/DDBJ whole genome shotgun (WGS) entry which is preliminary data.</text>
</comment>
<sequence>MPMVPFLGFFGCALSVGKDTGGPMIPYCPGAPCVVSLPLYCTNDTGQEGINMWGNQMVNCVLFYCEAVCCVSL</sequence>